<dbReference type="GeneID" id="100378735"/>
<sequence>MRGWQFDLNMASNIGPALPPGFKKINDSDRDSEGDLETEEKICAGPALPPGFKTSSPPVYGKRHVTTPLFMGPALPPGFKEKTAEQLEEKPQSEKTSNVNLYGPALPPGFAKKNTEEEKDTINTKVMGPALPPGFHVQKDTTEDPKQPSGCHDNIGSSSSEDEDFMIGPMPCTGPVQSSVVSEFEARAQAMKDRLNKKDEDVAPARESWMTELPEYSKAFGLGARTFRKKAAPSNEDRSVWTDTPADTARKAMERETEREKAKQRKPEARVMTERDKKLAEQVARHNEGRRSATLMEIHTKDRKRKAEEDGVQSTERRPFDRERDLNVNQFDDAKKKQMMKRAAGLDNKFSHSKDGVFL</sequence>
<organism evidence="3 4">
    <name type="scientific">Saccoglossus kowalevskii</name>
    <name type="common">Acorn worm</name>
    <dbReference type="NCBI Taxonomy" id="10224"/>
    <lineage>
        <taxon>Eukaryota</taxon>
        <taxon>Metazoa</taxon>
        <taxon>Hemichordata</taxon>
        <taxon>Enteropneusta</taxon>
        <taxon>Harrimaniidae</taxon>
        <taxon>Saccoglossus</taxon>
    </lineage>
</organism>
<feature type="compositionally biased region" description="Basic and acidic residues" evidence="1">
    <location>
        <begin position="305"/>
        <end position="336"/>
    </location>
</feature>
<accession>A0ABM0GWL9</accession>
<evidence type="ECO:0000259" key="2">
    <source>
        <dbReference type="Pfam" id="PF12572"/>
    </source>
</evidence>
<feature type="compositionally biased region" description="Basic and acidic residues" evidence="1">
    <location>
        <begin position="79"/>
        <end position="93"/>
    </location>
</feature>
<keyword evidence="3" id="KW-1185">Reference proteome</keyword>
<dbReference type="InterPro" id="IPR022226">
    <property type="entry name" value="DUF3752"/>
</dbReference>
<dbReference type="InterPro" id="IPR046331">
    <property type="entry name" value="GPAM1-like"/>
</dbReference>
<feature type="compositionally biased region" description="Basic and acidic residues" evidence="1">
    <location>
        <begin position="24"/>
        <end position="33"/>
    </location>
</feature>
<dbReference type="Pfam" id="PF12572">
    <property type="entry name" value="DUF3752"/>
    <property type="match status" value="1"/>
</dbReference>
<dbReference type="Proteomes" id="UP000694865">
    <property type="component" value="Unplaced"/>
</dbReference>
<feature type="compositionally biased region" description="Basic and acidic residues" evidence="1">
    <location>
        <begin position="137"/>
        <end position="146"/>
    </location>
</feature>
<feature type="region of interest" description="Disordered" evidence="1">
    <location>
        <begin position="15"/>
        <end position="178"/>
    </location>
</feature>
<name>A0ABM0GWL9_SACKO</name>
<feature type="compositionally biased region" description="Basic and acidic residues" evidence="1">
    <location>
        <begin position="349"/>
        <end position="359"/>
    </location>
</feature>
<feature type="compositionally biased region" description="Basic and acidic residues" evidence="1">
    <location>
        <begin position="113"/>
        <end position="122"/>
    </location>
</feature>
<dbReference type="RefSeq" id="XP_002738946.2">
    <property type="nucleotide sequence ID" value="XM_002738900.2"/>
</dbReference>
<feature type="compositionally biased region" description="Basic and acidic residues" evidence="1">
    <location>
        <begin position="248"/>
        <end position="291"/>
    </location>
</feature>
<dbReference type="PANTHER" id="PTHR46370">
    <property type="entry name" value="GPALPP MOTIFS-CONTAINING PROTEIN 1"/>
    <property type="match status" value="1"/>
</dbReference>
<protein>
    <submittedName>
        <fullName evidence="4">GPALPP motifs-containing protein 1-like</fullName>
    </submittedName>
</protein>
<evidence type="ECO:0000313" key="4">
    <source>
        <dbReference type="RefSeq" id="XP_002738946.2"/>
    </source>
</evidence>
<proteinExistence type="predicted"/>
<dbReference type="PANTHER" id="PTHR46370:SF1">
    <property type="entry name" value="GPALPP MOTIFS-CONTAINING PROTEIN 1"/>
    <property type="match status" value="1"/>
</dbReference>
<evidence type="ECO:0000256" key="1">
    <source>
        <dbReference type="SAM" id="MobiDB-lite"/>
    </source>
</evidence>
<gene>
    <name evidence="4" type="primary">LOC100378735</name>
</gene>
<reference evidence="4" key="1">
    <citation type="submission" date="2025-08" db="UniProtKB">
        <authorList>
            <consortium name="RefSeq"/>
        </authorList>
    </citation>
    <scope>IDENTIFICATION</scope>
    <source>
        <tissue evidence="4">Testes</tissue>
    </source>
</reference>
<feature type="region of interest" description="Disordered" evidence="1">
    <location>
        <begin position="229"/>
        <end position="359"/>
    </location>
</feature>
<evidence type="ECO:0000313" key="3">
    <source>
        <dbReference type="Proteomes" id="UP000694865"/>
    </source>
</evidence>
<feature type="domain" description="DUF3752" evidence="2">
    <location>
        <begin position="222"/>
        <end position="351"/>
    </location>
</feature>